<keyword evidence="4" id="KW-0175">Coiled coil</keyword>
<dbReference type="OrthoDB" id="27109at2759"/>
<protein>
    <recommendedName>
        <fullName evidence="6">Exocyst complex component Sec3 PIP2-binding N-terminal domain-containing protein</fullName>
    </recommendedName>
</protein>
<dbReference type="InterPro" id="IPR048628">
    <property type="entry name" value="Sec3_C"/>
</dbReference>
<evidence type="ECO:0000256" key="4">
    <source>
        <dbReference type="ARBA" id="ARBA00023054"/>
    </source>
</evidence>
<keyword evidence="2" id="KW-0813">Transport</keyword>
<feature type="compositionally biased region" description="Basic and acidic residues" evidence="5">
    <location>
        <begin position="392"/>
        <end position="408"/>
    </location>
</feature>
<dbReference type="GO" id="GO:0005546">
    <property type="term" value="F:phosphatidylinositol-4,5-bisphosphate binding"/>
    <property type="evidence" value="ECO:0007669"/>
    <property type="project" value="TreeGrafter"/>
</dbReference>
<feature type="compositionally biased region" description="Polar residues" evidence="5">
    <location>
        <begin position="243"/>
        <end position="255"/>
    </location>
</feature>
<evidence type="ECO:0000256" key="5">
    <source>
        <dbReference type="SAM" id="MobiDB-lite"/>
    </source>
</evidence>
<gene>
    <name evidence="7" type="ORF">BP5796_00210</name>
</gene>
<feature type="region of interest" description="Disordered" evidence="5">
    <location>
        <begin position="1"/>
        <end position="23"/>
    </location>
</feature>
<dbReference type="Pfam" id="PF15277">
    <property type="entry name" value="Sec3-PIP2_bind"/>
    <property type="match status" value="1"/>
</dbReference>
<proteinExistence type="inferred from homology"/>
<feature type="region of interest" description="Disordered" evidence="5">
    <location>
        <begin position="191"/>
        <end position="493"/>
    </location>
</feature>
<dbReference type="Gene3D" id="2.30.29.90">
    <property type="match status" value="1"/>
</dbReference>
<dbReference type="InterPro" id="IPR028258">
    <property type="entry name" value="Sec3-PIP2_bind"/>
</dbReference>
<comment type="similarity">
    <text evidence="1">Belongs to the SEC3 family.</text>
</comment>
<dbReference type="PANTHER" id="PTHR16092:SF14">
    <property type="entry name" value="EXOCYST COMPLEX COMPONENT 1 ISOFORM X1"/>
    <property type="match status" value="1"/>
</dbReference>
<feature type="compositionally biased region" description="Polar residues" evidence="5">
    <location>
        <begin position="457"/>
        <end position="471"/>
    </location>
</feature>
<feature type="compositionally biased region" description="Polar residues" evidence="5">
    <location>
        <begin position="325"/>
        <end position="334"/>
    </location>
</feature>
<dbReference type="Pfam" id="PF09763">
    <property type="entry name" value="Sec3_CC"/>
    <property type="match status" value="1"/>
</dbReference>
<dbReference type="GO" id="GO:0006893">
    <property type="term" value="P:Golgi to plasma membrane transport"/>
    <property type="evidence" value="ECO:0007669"/>
    <property type="project" value="TreeGrafter"/>
</dbReference>
<feature type="compositionally biased region" description="Basic and acidic residues" evidence="5">
    <location>
        <begin position="425"/>
        <end position="436"/>
    </location>
</feature>
<accession>A0A3D8T7B2</accession>
<dbReference type="PANTHER" id="PTHR16092">
    <property type="entry name" value="SEC3/SYNTAXIN-RELATED"/>
    <property type="match status" value="1"/>
</dbReference>
<evidence type="ECO:0000313" key="7">
    <source>
        <dbReference type="EMBL" id="RDW94447.1"/>
    </source>
</evidence>
<dbReference type="GO" id="GO:0000145">
    <property type="term" value="C:exocyst"/>
    <property type="evidence" value="ECO:0007669"/>
    <property type="project" value="InterPro"/>
</dbReference>
<dbReference type="CDD" id="cd13315">
    <property type="entry name" value="PH_Sec3"/>
    <property type="match status" value="1"/>
</dbReference>
<feature type="compositionally biased region" description="Basic residues" evidence="5">
    <location>
        <begin position="583"/>
        <end position="592"/>
    </location>
</feature>
<feature type="compositionally biased region" description="Basic and acidic residues" evidence="5">
    <location>
        <begin position="623"/>
        <end position="643"/>
    </location>
</feature>
<evidence type="ECO:0000256" key="3">
    <source>
        <dbReference type="ARBA" id="ARBA00022483"/>
    </source>
</evidence>
<feature type="domain" description="Exocyst complex component Sec3 PIP2-binding N-terminal" evidence="6">
    <location>
        <begin position="71"/>
        <end position="172"/>
    </location>
</feature>
<dbReference type="Proteomes" id="UP000256328">
    <property type="component" value="Unassembled WGS sequence"/>
</dbReference>
<dbReference type="GO" id="GO:0005886">
    <property type="term" value="C:plasma membrane"/>
    <property type="evidence" value="ECO:0007669"/>
    <property type="project" value="TreeGrafter"/>
</dbReference>
<keyword evidence="3" id="KW-0268">Exocytosis</keyword>
<feature type="compositionally biased region" description="Polar residues" evidence="5">
    <location>
        <begin position="288"/>
        <end position="305"/>
    </location>
</feature>
<evidence type="ECO:0000256" key="1">
    <source>
        <dbReference type="ARBA" id="ARBA00006518"/>
    </source>
</evidence>
<keyword evidence="8" id="KW-1185">Reference proteome</keyword>
<feature type="compositionally biased region" description="Pro residues" evidence="5">
    <location>
        <begin position="350"/>
        <end position="359"/>
    </location>
</feature>
<organism evidence="7 8">
    <name type="scientific">Coleophoma crateriformis</name>
    <dbReference type="NCBI Taxonomy" id="565419"/>
    <lineage>
        <taxon>Eukaryota</taxon>
        <taxon>Fungi</taxon>
        <taxon>Dikarya</taxon>
        <taxon>Ascomycota</taxon>
        <taxon>Pezizomycotina</taxon>
        <taxon>Leotiomycetes</taxon>
        <taxon>Helotiales</taxon>
        <taxon>Dermateaceae</taxon>
        <taxon>Coleophoma</taxon>
    </lineage>
</organism>
<feature type="compositionally biased region" description="Low complexity" evidence="5">
    <location>
        <begin position="264"/>
        <end position="273"/>
    </location>
</feature>
<dbReference type="InterPro" id="IPR019160">
    <property type="entry name" value="Sec3_CC"/>
</dbReference>
<evidence type="ECO:0000256" key="2">
    <source>
        <dbReference type="ARBA" id="ARBA00022448"/>
    </source>
</evidence>
<evidence type="ECO:0000313" key="8">
    <source>
        <dbReference type="Proteomes" id="UP000256328"/>
    </source>
</evidence>
<dbReference type="GO" id="GO:0006887">
    <property type="term" value="P:exocytosis"/>
    <property type="evidence" value="ECO:0007669"/>
    <property type="project" value="UniProtKB-KW"/>
</dbReference>
<feature type="region of interest" description="Disordered" evidence="5">
    <location>
        <begin position="514"/>
        <end position="643"/>
    </location>
</feature>
<evidence type="ECO:0000259" key="6">
    <source>
        <dbReference type="SMART" id="SM01313"/>
    </source>
</evidence>
<reference evidence="7 8" key="1">
    <citation type="journal article" date="2018" name="IMA Fungus">
        <title>IMA Genome-F 9: Draft genome sequence of Annulohypoxylon stygium, Aspergillus mulundensis, Berkeleyomyces basicola (syn. Thielaviopsis basicola), Ceratocystis smalleyi, two Cercospora beticola strains, Coleophoma cylindrospora, Fusarium fracticaudum, Phialophora cf. hyalina, and Morchella septimelata.</title>
        <authorList>
            <person name="Wingfield B.D."/>
            <person name="Bills G.F."/>
            <person name="Dong Y."/>
            <person name="Huang W."/>
            <person name="Nel W.J."/>
            <person name="Swalarsk-Parry B.S."/>
            <person name="Vaghefi N."/>
            <person name="Wilken P.M."/>
            <person name="An Z."/>
            <person name="de Beer Z.W."/>
            <person name="De Vos L."/>
            <person name="Chen L."/>
            <person name="Duong T.A."/>
            <person name="Gao Y."/>
            <person name="Hammerbacher A."/>
            <person name="Kikkert J.R."/>
            <person name="Li Y."/>
            <person name="Li H."/>
            <person name="Li K."/>
            <person name="Li Q."/>
            <person name="Liu X."/>
            <person name="Ma X."/>
            <person name="Naidoo K."/>
            <person name="Pethybridge S.J."/>
            <person name="Sun J."/>
            <person name="Steenkamp E.T."/>
            <person name="van der Nest M.A."/>
            <person name="van Wyk S."/>
            <person name="Wingfield M.J."/>
            <person name="Xiong C."/>
            <person name="Yue Q."/>
            <person name="Zhang X."/>
        </authorList>
    </citation>
    <scope>NUCLEOTIDE SEQUENCE [LARGE SCALE GENOMIC DNA]</scope>
    <source>
        <strain evidence="7 8">BP5796</strain>
    </source>
</reference>
<dbReference type="EMBL" id="PDLN01000001">
    <property type="protein sequence ID" value="RDW94447.1"/>
    <property type="molecule type" value="Genomic_DNA"/>
</dbReference>
<dbReference type="Pfam" id="PF20654">
    <property type="entry name" value="Sec3_C-term"/>
    <property type="match status" value="1"/>
</dbReference>
<sequence length="1430" mass="158349">MEGSSRNGSGGVSNGLSRAERFEDEKRRIMDSCFGKKDEDGSLLESYITHIRIIEDAAYPSGPPPPDSNPAQKKPRLIIVAVRKSGRVRMHKARENGNGTFSIGKTWMLDDLSAVESFSGSTPSNAEQEQRKQWAGGTGFIVTLGKPYYWQANTQKEKQFFVASLVKIFTKYTGGKTPTLLGFDTRERNQLLGITGPPASSGLPPNQASSETVRPRRSPSREPPLLRNQQSREAMQRPPGQMLPTTPYNQSSRPNTRSRRDDSPAASLESSPAPFQPGQTGLRKLPESNPSQDSFSRSEDNTSLPPRSRGGLNGLPPAPGRFQDRSGTPGSQRAVTPEGIMSNGRDMPGSIPPVPLAPPPERRRPPMPNIVDTNMGGYGSSENIVPAPLASPRREDLRPPTRSNERIQPRSPGPDSASITPESTEMARPEPTKAEPEPQPLTSPSEGEMESRKKSPDTPTVETISPLTSPSVDAPPEPEEDLRPGLGPMIKKKSKGDIAGSFLKAAKAASAIQGFKPRAGGAADRLKNMPPKSPEGPDGITGVVPAPSLLRATSDDGALAPPTNEVPSPPSPSVSPTTLPQKKPSKKKRSPKKGSDSIPEVKITVPKSERPSSIQGPSEGENALEKVTSRDGKRPKQASDRMQKELASLGIDPNILGGRGTELVALWDDFGWSGEGVHTKNIDEMQTEIERELNKVQAGGWLARLDEEDERVEAIKNGLDTCIAECEELEGLLTLYSVELGTLNEDIAYIEAQSQGLQVQTANQKLLQVELQNLLNTISISSAQLRSLREASLESPRGLEDIETSLVMLFKAMITIDPSLSASMPRPSEDGSFQNGKAGGIGNSEIGSMRVLQEKKDVYNNESADFLRRLKPFLQVKFGAAIDETRKALEQERGSNLTRTAGKAKLDSRHHDLARNVLWKYSPLMLFSREVNRPEWEEMMKTYEMVTRPLYQDEFRDAVFAWKRIARKPTGEEGEILFTSQSEKQAEGIATTARKLTVKRSQTLAKSLRSPIGDSKNNLDKADGRLQPYEVFGGALEEMIPIISMEQNFIVEFFHLSSLEQYDFPDAVALARPDDRRGGDLRRPKVMEPNREIAKQVIQCMEEVYAFFLPDMQNLVDWSLQADPLQGVGVLIAVERKIVDLEESSQEFLSRTLQKLQSRLSGMFNKFLDEQIRAIEETKVKIKKRKGVIAFIRIFPSFSLSLETMLMSADNLDVRETVNRAYIRINKTMFESLKVIARENPSAQTAGTDPEDKEALNYQILLIENMNHYLEEVSTRGNPVLEQWKENAAQEMEEHMSLYLGAVIRRPLGKLLDFLESTESLMLSRQPGESTTRISGMPSHSKITFKKILAGYDAKEIRRGIETLKKRVEKHFGDADDPALSRGLVTKVLQNCEKYYEKVEDRILTISRDVYEGDVIAEWTRADVTAAFRK</sequence>
<name>A0A3D8T7B2_9HELO</name>
<dbReference type="SMART" id="SM01313">
    <property type="entry name" value="Sec3-PIP2_bind"/>
    <property type="match status" value="1"/>
</dbReference>
<dbReference type="FunFam" id="2.30.29.90:FF:000003">
    <property type="entry name" value="Exocyst complex component Sec3"/>
    <property type="match status" value="1"/>
</dbReference>
<comment type="caution">
    <text evidence="7">The sequence shown here is derived from an EMBL/GenBank/DDBJ whole genome shotgun (WGS) entry which is preliminary data.</text>
</comment>